<dbReference type="EMBL" id="JACGWM010001959">
    <property type="protein sequence ID" value="KAL0285211.1"/>
    <property type="molecule type" value="Genomic_DNA"/>
</dbReference>
<organism evidence="1">
    <name type="scientific">Sesamum calycinum</name>
    <dbReference type="NCBI Taxonomy" id="2727403"/>
    <lineage>
        <taxon>Eukaryota</taxon>
        <taxon>Viridiplantae</taxon>
        <taxon>Streptophyta</taxon>
        <taxon>Embryophyta</taxon>
        <taxon>Tracheophyta</taxon>
        <taxon>Spermatophyta</taxon>
        <taxon>Magnoliopsida</taxon>
        <taxon>eudicotyledons</taxon>
        <taxon>Gunneridae</taxon>
        <taxon>Pentapetalae</taxon>
        <taxon>asterids</taxon>
        <taxon>lamiids</taxon>
        <taxon>Lamiales</taxon>
        <taxon>Pedaliaceae</taxon>
        <taxon>Sesamum</taxon>
    </lineage>
</organism>
<gene>
    <name evidence="1" type="ORF">Scaly_2824600</name>
</gene>
<reference evidence="1" key="1">
    <citation type="submission" date="2020-06" db="EMBL/GenBank/DDBJ databases">
        <authorList>
            <person name="Li T."/>
            <person name="Hu X."/>
            <person name="Zhang T."/>
            <person name="Song X."/>
            <person name="Zhang H."/>
            <person name="Dai N."/>
            <person name="Sheng W."/>
            <person name="Hou X."/>
            <person name="Wei L."/>
        </authorList>
    </citation>
    <scope>NUCLEOTIDE SEQUENCE</scope>
    <source>
        <strain evidence="1">KEN8</strain>
        <tissue evidence="1">Leaf</tissue>
    </source>
</reference>
<dbReference type="PANTHER" id="PTHR10775">
    <property type="entry name" value="OS08G0208400 PROTEIN"/>
    <property type="match status" value="1"/>
</dbReference>
<protein>
    <submittedName>
        <fullName evidence="1">Uncharacterized protein</fullName>
    </submittedName>
</protein>
<reference evidence="1" key="2">
    <citation type="journal article" date="2024" name="Plant">
        <title>Genomic evolution and insights into agronomic trait innovations of Sesamum species.</title>
        <authorList>
            <person name="Miao H."/>
            <person name="Wang L."/>
            <person name="Qu L."/>
            <person name="Liu H."/>
            <person name="Sun Y."/>
            <person name="Le M."/>
            <person name="Wang Q."/>
            <person name="Wei S."/>
            <person name="Zheng Y."/>
            <person name="Lin W."/>
            <person name="Duan Y."/>
            <person name="Cao H."/>
            <person name="Xiong S."/>
            <person name="Wang X."/>
            <person name="Wei L."/>
            <person name="Li C."/>
            <person name="Ma Q."/>
            <person name="Ju M."/>
            <person name="Zhao R."/>
            <person name="Li G."/>
            <person name="Mu C."/>
            <person name="Tian Q."/>
            <person name="Mei H."/>
            <person name="Zhang T."/>
            <person name="Gao T."/>
            <person name="Zhang H."/>
        </authorList>
    </citation>
    <scope>NUCLEOTIDE SEQUENCE</scope>
    <source>
        <strain evidence="1">KEN8</strain>
    </source>
</reference>
<name>A0AAW2ISY8_9LAMI</name>
<evidence type="ECO:0000313" key="1">
    <source>
        <dbReference type="EMBL" id="KAL0285211.1"/>
    </source>
</evidence>
<proteinExistence type="predicted"/>
<comment type="caution">
    <text evidence="1">The sequence shown here is derived from an EMBL/GenBank/DDBJ whole genome shotgun (WGS) entry which is preliminary data.</text>
</comment>
<dbReference type="AlphaFoldDB" id="A0AAW2ISY8"/>
<accession>A0AAW2ISY8</accession>
<dbReference type="PANTHER" id="PTHR10775:SF182">
    <property type="entry name" value="TRANSPOSON, EN_SPM-LIKE, TRANSPOSASE-ASSOCIATED DOMAIN PROTEIN-RELATED"/>
    <property type="match status" value="1"/>
</dbReference>
<sequence length="115" mass="13431">MVQKYFEVVPAPPLQDEQNPHAPIEENDIDLDYCKFCGEATYKPKRERNPNRKKTPYVVLRYLPLTLCIQRLYASEVTAEQMTWHANHQTKEGTMCHPSDAEAWRHLIGHTPILQ</sequence>